<organism evidence="3 4">
    <name type="scientific">Methylococcus capsulatus</name>
    <dbReference type="NCBI Taxonomy" id="414"/>
    <lineage>
        <taxon>Bacteria</taxon>
        <taxon>Pseudomonadati</taxon>
        <taxon>Pseudomonadota</taxon>
        <taxon>Gammaproteobacteria</taxon>
        <taxon>Methylococcales</taxon>
        <taxon>Methylococcaceae</taxon>
        <taxon>Methylococcus</taxon>
    </lineage>
</organism>
<accession>A0AA35Y090</accession>
<keyword evidence="1" id="KW-0547">Nucleotide-binding</keyword>
<name>A0AA35Y090_METCP</name>
<dbReference type="InterPro" id="IPR013815">
    <property type="entry name" value="ATP_grasp_subdomain_1"/>
</dbReference>
<dbReference type="GO" id="GO:0003824">
    <property type="term" value="F:catalytic activity"/>
    <property type="evidence" value="ECO:0007669"/>
    <property type="project" value="UniProtKB-ARBA"/>
</dbReference>
<gene>
    <name evidence="3" type="ORF">MCNOR_1236</name>
</gene>
<dbReference type="SUPFAM" id="SSF56059">
    <property type="entry name" value="Glutathione synthetase ATP-binding domain-like"/>
    <property type="match status" value="1"/>
</dbReference>
<dbReference type="EMBL" id="OX458332">
    <property type="protein sequence ID" value="CAI8782712.1"/>
    <property type="molecule type" value="Genomic_DNA"/>
</dbReference>
<dbReference type="Pfam" id="PF15632">
    <property type="entry name" value="ATPgrasp_Ter"/>
    <property type="match status" value="1"/>
</dbReference>
<dbReference type="AlphaFoldDB" id="A0AA35Y090"/>
<evidence type="ECO:0000256" key="1">
    <source>
        <dbReference type="PROSITE-ProRule" id="PRU00409"/>
    </source>
</evidence>
<dbReference type="Proteomes" id="UP001158598">
    <property type="component" value="Chromosome"/>
</dbReference>
<dbReference type="InterPro" id="IPR011761">
    <property type="entry name" value="ATP-grasp"/>
</dbReference>
<dbReference type="Gene3D" id="3.30.470.20">
    <property type="entry name" value="ATP-grasp fold, B domain"/>
    <property type="match status" value="1"/>
</dbReference>
<sequence length="383" mass="42543">MSLSSEGVFSGGRSPVVLLLATDTPLPYRVLRCAAQAGVKVIVLGTRRAKLLAFSRYCSEFILCPVDFVDENISVVLDEINRIAGEKAIDQVIPGDGATTGILVRIKDQVRVRCFPLPSAVAFGRLNDKEKFADLCRELNLPHPKSMLAKNIGGLGEAVEKMGLPLMAKPVNNHGGVGVTRVDQWPDERVAQAIDYSPVLVQEYIDGEDICVSLFCEQGICRRCVVYQRKNGEYRFRPHGELIELAQTVARYLQVDGVICFDARLASDSGILYLIECNPRFWYNLDYALLAGVNFVALGLPKCSGSEEGATDGFAVSLPHTFLAKMMMPWTITKADLRGVRFWLSDPWVFFVIETWLNPRFGVLGRLCSVWLGVRAKFEIFRA</sequence>
<feature type="domain" description="ATP-grasp" evidence="2">
    <location>
        <begin position="133"/>
        <end position="209"/>
    </location>
</feature>
<dbReference type="PROSITE" id="PS50975">
    <property type="entry name" value="ATP_GRASP"/>
    <property type="match status" value="1"/>
</dbReference>
<dbReference type="RefSeq" id="WP_162136876.1">
    <property type="nucleotide sequence ID" value="NZ_OX458332.1"/>
</dbReference>
<proteinExistence type="predicted"/>
<evidence type="ECO:0000313" key="4">
    <source>
        <dbReference type="Proteomes" id="UP001158598"/>
    </source>
</evidence>
<keyword evidence="1" id="KW-0067">ATP-binding</keyword>
<dbReference type="GO" id="GO:0046872">
    <property type="term" value="F:metal ion binding"/>
    <property type="evidence" value="ECO:0007669"/>
    <property type="project" value="InterPro"/>
</dbReference>
<protein>
    <submittedName>
        <fullName evidence="3">ATP-grasp domain-containing protein</fullName>
    </submittedName>
</protein>
<evidence type="ECO:0000259" key="2">
    <source>
        <dbReference type="PROSITE" id="PS50975"/>
    </source>
</evidence>
<evidence type="ECO:0000313" key="3">
    <source>
        <dbReference type="EMBL" id="CAI8782712.1"/>
    </source>
</evidence>
<reference evidence="3" key="1">
    <citation type="submission" date="2023-03" db="EMBL/GenBank/DDBJ databases">
        <authorList>
            <person name="Pearce D."/>
        </authorList>
    </citation>
    <scope>NUCLEOTIDE SEQUENCE</scope>
    <source>
        <strain evidence="3">Mc</strain>
    </source>
</reference>
<dbReference type="Gene3D" id="3.30.1490.20">
    <property type="entry name" value="ATP-grasp fold, A domain"/>
    <property type="match status" value="1"/>
</dbReference>
<dbReference type="GO" id="GO:0005524">
    <property type="term" value="F:ATP binding"/>
    <property type="evidence" value="ECO:0007669"/>
    <property type="project" value="UniProtKB-UniRule"/>
</dbReference>